<dbReference type="OrthoDB" id="1104827at2759"/>
<organism evidence="4 5">
    <name type="scientific">Ramazzottius varieornatus</name>
    <name type="common">Water bear</name>
    <name type="synonym">Tardigrade</name>
    <dbReference type="NCBI Taxonomy" id="947166"/>
    <lineage>
        <taxon>Eukaryota</taxon>
        <taxon>Metazoa</taxon>
        <taxon>Ecdysozoa</taxon>
        <taxon>Tardigrada</taxon>
        <taxon>Eutardigrada</taxon>
        <taxon>Parachela</taxon>
        <taxon>Hypsibioidea</taxon>
        <taxon>Ramazzottiidae</taxon>
        <taxon>Ramazzottius</taxon>
    </lineage>
</organism>
<evidence type="ECO:0000313" key="4">
    <source>
        <dbReference type="EMBL" id="GAU93061.1"/>
    </source>
</evidence>
<name>A0A1D1UUB8_RAMVA</name>
<feature type="region of interest" description="Disordered" evidence="1">
    <location>
        <begin position="883"/>
        <end position="914"/>
    </location>
</feature>
<feature type="compositionally biased region" description="Polar residues" evidence="1">
    <location>
        <begin position="415"/>
        <end position="429"/>
    </location>
</feature>
<reference evidence="4 5" key="1">
    <citation type="journal article" date="2016" name="Nat. Commun.">
        <title>Extremotolerant tardigrade genome and improved radiotolerance of human cultured cells by tardigrade-unique protein.</title>
        <authorList>
            <person name="Hashimoto T."/>
            <person name="Horikawa D.D."/>
            <person name="Saito Y."/>
            <person name="Kuwahara H."/>
            <person name="Kozuka-Hata H."/>
            <person name="Shin-I T."/>
            <person name="Minakuchi Y."/>
            <person name="Ohishi K."/>
            <person name="Motoyama A."/>
            <person name="Aizu T."/>
            <person name="Enomoto A."/>
            <person name="Kondo K."/>
            <person name="Tanaka S."/>
            <person name="Hara Y."/>
            <person name="Koshikawa S."/>
            <person name="Sagara H."/>
            <person name="Miura T."/>
            <person name="Yokobori S."/>
            <person name="Miyagawa K."/>
            <person name="Suzuki Y."/>
            <person name="Kubo T."/>
            <person name="Oyama M."/>
            <person name="Kohara Y."/>
            <person name="Fujiyama A."/>
            <person name="Arakawa K."/>
            <person name="Katayama T."/>
            <person name="Toyoda A."/>
            <person name="Kunieda T."/>
        </authorList>
    </citation>
    <scope>NUCLEOTIDE SEQUENCE [LARGE SCALE GENOMIC DNA]</scope>
    <source>
        <strain evidence="4 5">YOKOZUNA-1</strain>
    </source>
</reference>
<dbReference type="Pfam" id="PF02181">
    <property type="entry name" value="FH2"/>
    <property type="match status" value="1"/>
</dbReference>
<dbReference type="STRING" id="947166.A0A1D1UUB8"/>
<feature type="compositionally biased region" description="Pro residues" evidence="1">
    <location>
        <begin position="491"/>
        <end position="504"/>
    </location>
</feature>
<feature type="compositionally biased region" description="Polar residues" evidence="1">
    <location>
        <begin position="469"/>
        <end position="480"/>
    </location>
</feature>
<dbReference type="PANTHER" id="PTHR46345:SF8">
    <property type="entry name" value="FORMIN 3, ISOFORM B"/>
    <property type="match status" value="1"/>
</dbReference>
<feature type="region of interest" description="Disordered" evidence="1">
    <location>
        <begin position="469"/>
        <end position="505"/>
    </location>
</feature>
<dbReference type="PANTHER" id="PTHR46345">
    <property type="entry name" value="INVERTED FORMIN-2"/>
    <property type="match status" value="1"/>
</dbReference>
<accession>A0A1D1UUB8</accession>
<keyword evidence="2" id="KW-0812">Transmembrane</keyword>
<gene>
    <name evidence="4" type="primary">RvY_05052</name>
    <name evidence="4" type="synonym">RvY_05052.1</name>
    <name evidence="4" type="ORF">RvY_05052-1</name>
</gene>
<keyword evidence="5" id="KW-1185">Reference proteome</keyword>
<dbReference type="Gene3D" id="1.20.58.2220">
    <property type="entry name" value="Formin, FH2 domain"/>
    <property type="match status" value="1"/>
</dbReference>
<dbReference type="InterPro" id="IPR042201">
    <property type="entry name" value="FH2_Formin_sf"/>
</dbReference>
<feature type="transmembrane region" description="Helical" evidence="2">
    <location>
        <begin position="141"/>
        <end position="160"/>
    </location>
</feature>
<keyword evidence="2" id="KW-0472">Membrane</keyword>
<feature type="transmembrane region" description="Helical" evidence="2">
    <location>
        <begin position="202"/>
        <end position="222"/>
    </location>
</feature>
<protein>
    <recommendedName>
        <fullName evidence="3">FH2 domain-containing protein</fullName>
    </recommendedName>
</protein>
<comment type="caution">
    <text evidence="4">The sequence shown here is derived from an EMBL/GenBank/DDBJ whole genome shotgun (WGS) entry which is preliminary data.</text>
</comment>
<feature type="domain" description="FH2" evidence="3">
    <location>
        <begin position="511"/>
        <end position="899"/>
    </location>
</feature>
<dbReference type="InterPro" id="IPR015425">
    <property type="entry name" value="FH2_Formin"/>
</dbReference>
<dbReference type="SUPFAM" id="SSF101447">
    <property type="entry name" value="Formin homology 2 domain (FH2 domain)"/>
    <property type="match status" value="1"/>
</dbReference>
<evidence type="ECO:0000259" key="3">
    <source>
        <dbReference type="PROSITE" id="PS51444"/>
    </source>
</evidence>
<evidence type="ECO:0000256" key="2">
    <source>
        <dbReference type="SAM" id="Phobius"/>
    </source>
</evidence>
<dbReference type="Proteomes" id="UP000186922">
    <property type="component" value="Unassembled WGS sequence"/>
</dbReference>
<evidence type="ECO:0000256" key="1">
    <source>
        <dbReference type="SAM" id="MobiDB-lite"/>
    </source>
</evidence>
<dbReference type="PROSITE" id="PS51444">
    <property type="entry name" value="FH2"/>
    <property type="match status" value="1"/>
</dbReference>
<feature type="region of interest" description="Disordered" evidence="1">
    <location>
        <begin position="398"/>
        <end position="429"/>
    </location>
</feature>
<dbReference type="AlphaFoldDB" id="A0A1D1UUB8"/>
<dbReference type="EMBL" id="BDGG01000002">
    <property type="protein sequence ID" value="GAU93061.1"/>
    <property type="molecule type" value="Genomic_DNA"/>
</dbReference>
<dbReference type="SMART" id="SM00498">
    <property type="entry name" value="FH2"/>
    <property type="match status" value="1"/>
</dbReference>
<sequence length="945" mass="104093">MIHSIFKIGKAVVRRIIPFGTTDDEDDLENPDKPVEDKGITSVDTFLENFRKLSSASPFTVDTSELERTVSRASQEWFSILVSRNGLLSLLNATSTEAQRFLNDAFFGNKKFFDAILANPSIAIRQLAAGVKESAVMRHHVYLLLVMLGMYSYEGYVLVYKTANLLQRERPGGMFQYIAEEIAATTDESAQQTQSTEHRLEFLIPPLALMAVLFAGGNGFFIESHLRHQIQGSKLLTSLVDVSRKNWLEEKRSRKSELPTLKEPSTRDCTPQINRAVEILEEAERSRFDSCDKILVWLDKLDTSHTIVPAPAMKSQAPSSSSGVEAASKDGSEYVLQLGPEPNTAPKIQPQVSMVETIVLETQTSVPAAVNSAKAEETTPADQANIDELESHSVAITTQTSESLEKLEVKPSVSEKASNTPNLPVSLTSPPSVVTFDQFIAGAAAAISAKNHIDRQQSNVSGDVNLEVASSPSAAGQQKATEVEVTSPPSGVVPPAPPPPPPMEMLPNGLMVAAGVPRSHMKPLRWTKLDTTPDVVEGTVWDVVDVSVDTSNLDELFHLEKNSGKYQVDAGHHNTTGDAINSIISPQTELHINVILKQFPDIEPEELAQRIQSLAVDDFDESQLKELMAAIPSDQEFHQIENLKSSQEPLKPAETFLLSLLAVDHLKLRLEVMHLVTSFPVTARSILHNCDDIGKTCEIIRSSDGFRKFLQLVLKVGNKMNEGRAIGAAVAFDTTILPKLSEVGSNQPGVSLLHFLVERVQEDDPMMLHFLEEFEPLLTMAETPLNQMKAEVIAAKIKYGQLREEIQEMSGDGQSGLFKLLQTVKGRVNSANTAVSRVVQDVQNLAAYLMEDPGEFQIHGYIEMLKMFMQSVQTILHKPARHDTFTEGVGSPKTSRREQSVPKQVPPPAYAAPMMNDPRFAGVLQSLRNELKTTMASNQSDEWKE</sequence>
<keyword evidence="2" id="KW-1133">Transmembrane helix</keyword>
<proteinExistence type="predicted"/>
<evidence type="ECO:0000313" key="5">
    <source>
        <dbReference type="Proteomes" id="UP000186922"/>
    </source>
</evidence>